<gene>
    <name evidence="1" type="ORF">CDAR_547661</name>
</gene>
<dbReference type="Proteomes" id="UP001054837">
    <property type="component" value="Unassembled WGS sequence"/>
</dbReference>
<dbReference type="AlphaFoldDB" id="A0AAV4MME8"/>
<keyword evidence="2" id="KW-1185">Reference proteome</keyword>
<reference evidence="1 2" key="1">
    <citation type="submission" date="2021-06" db="EMBL/GenBank/DDBJ databases">
        <title>Caerostris darwini draft genome.</title>
        <authorList>
            <person name="Kono N."/>
            <person name="Arakawa K."/>
        </authorList>
    </citation>
    <scope>NUCLEOTIDE SEQUENCE [LARGE SCALE GENOMIC DNA]</scope>
</reference>
<evidence type="ECO:0000313" key="1">
    <source>
        <dbReference type="EMBL" id="GIX73584.1"/>
    </source>
</evidence>
<dbReference type="EMBL" id="BPLQ01000626">
    <property type="protein sequence ID" value="GIX73584.1"/>
    <property type="molecule type" value="Genomic_DNA"/>
</dbReference>
<name>A0AAV4MME8_9ARAC</name>
<evidence type="ECO:0000313" key="2">
    <source>
        <dbReference type="Proteomes" id="UP001054837"/>
    </source>
</evidence>
<comment type="caution">
    <text evidence="1">The sequence shown here is derived from an EMBL/GenBank/DDBJ whole genome shotgun (WGS) entry which is preliminary data.</text>
</comment>
<organism evidence="1 2">
    <name type="scientific">Caerostris darwini</name>
    <dbReference type="NCBI Taxonomy" id="1538125"/>
    <lineage>
        <taxon>Eukaryota</taxon>
        <taxon>Metazoa</taxon>
        <taxon>Ecdysozoa</taxon>
        <taxon>Arthropoda</taxon>
        <taxon>Chelicerata</taxon>
        <taxon>Arachnida</taxon>
        <taxon>Araneae</taxon>
        <taxon>Araneomorphae</taxon>
        <taxon>Entelegynae</taxon>
        <taxon>Araneoidea</taxon>
        <taxon>Araneidae</taxon>
        <taxon>Caerostris</taxon>
    </lineage>
</organism>
<proteinExistence type="predicted"/>
<protein>
    <submittedName>
        <fullName evidence="1">Uncharacterized protein</fullName>
    </submittedName>
</protein>
<sequence length="81" mass="9251">MQSSPGPPEPFNRTATQLDIAHRIILTCLDGFILQAYGMAMQRCSHFANVFLFVKYQLDVCRRPAIAQQSNSAHFQERRPL</sequence>
<accession>A0AAV4MME8</accession>